<name>A0AAE1DJM8_9GAST</name>
<reference evidence="1" key="1">
    <citation type="journal article" date="2023" name="G3 (Bethesda)">
        <title>A reference genome for the long-term kleptoplast-retaining sea slug Elysia crispata morphotype clarki.</title>
        <authorList>
            <person name="Eastman K.E."/>
            <person name="Pendleton A.L."/>
            <person name="Shaikh M.A."/>
            <person name="Suttiyut T."/>
            <person name="Ogas R."/>
            <person name="Tomko P."/>
            <person name="Gavelis G."/>
            <person name="Widhalm J.R."/>
            <person name="Wisecaver J.H."/>
        </authorList>
    </citation>
    <scope>NUCLEOTIDE SEQUENCE</scope>
    <source>
        <strain evidence="1">ECLA1</strain>
    </source>
</reference>
<dbReference type="Proteomes" id="UP001283361">
    <property type="component" value="Unassembled WGS sequence"/>
</dbReference>
<comment type="caution">
    <text evidence="1">The sequence shown here is derived from an EMBL/GenBank/DDBJ whole genome shotgun (WGS) entry which is preliminary data.</text>
</comment>
<evidence type="ECO:0000313" key="2">
    <source>
        <dbReference type="Proteomes" id="UP001283361"/>
    </source>
</evidence>
<organism evidence="1 2">
    <name type="scientific">Elysia crispata</name>
    <name type="common">lettuce slug</name>
    <dbReference type="NCBI Taxonomy" id="231223"/>
    <lineage>
        <taxon>Eukaryota</taxon>
        <taxon>Metazoa</taxon>
        <taxon>Spiralia</taxon>
        <taxon>Lophotrochozoa</taxon>
        <taxon>Mollusca</taxon>
        <taxon>Gastropoda</taxon>
        <taxon>Heterobranchia</taxon>
        <taxon>Euthyneura</taxon>
        <taxon>Panpulmonata</taxon>
        <taxon>Sacoglossa</taxon>
        <taxon>Placobranchoidea</taxon>
        <taxon>Plakobranchidae</taxon>
        <taxon>Elysia</taxon>
    </lineage>
</organism>
<proteinExistence type="predicted"/>
<evidence type="ECO:0000313" key="1">
    <source>
        <dbReference type="EMBL" id="KAK3773086.1"/>
    </source>
</evidence>
<dbReference type="EMBL" id="JAWDGP010003560">
    <property type="protein sequence ID" value="KAK3773086.1"/>
    <property type="molecule type" value="Genomic_DNA"/>
</dbReference>
<dbReference type="AlphaFoldDB" id="A0AAE1DJM8"/>
<accession>A0AAE1DJM8</accession>
<gene>
    <name evidence="1" type="ORF">RRG08_016190</name>
</gene>
<sequence length="244" mass="26293">MTGHDDPAGWPPSGLTLFTNVMRGYRLEVKTKSRTLTSSVYEYTSIPPTYREPTEDSLTVLVSVGVTLNLCVSEYAWIGHAGGRIEAAQRASTLLVVATGADDCCGISITGRQSALGMILNKTAITSSTTTYWPLPSGSDLACPCCFCCWSQDCSCGLDIVCSASPKNYFVLLPQSVCRGTHMVVRSPYLRGRDGRMIMLLLVLVVGHSAGGRKHRLKEEIASGILAWLTDTGDLADGRQYSLS</sequence>
<protein>
    <submittedName>
        <fullName evidence="1">Uncharacterized protein</fullName>
    </submittedName>
</protein>
<keyword evidence="2" id="KW-1185">Reference proteome</keyword>